<dbReference type="Pfam" id="PF21981">
    <property type="entry name" value="RecX_HTH3"/>
    <property type="match status" value="1"/>
</dbReference>
<feature type="domain" description="RecX third three-helical" evidence="6">
    <location>
        <begin position="133"/>
        <end position="180"/>
    </location>
</feature>
<dbReference type="PANTHER" id="PTHR33602">
    <property type="entry name" value="REGULATORY PROTEIN RECX FAMILY PROTEIN"/>
    <property type="match status" value="1"/>
</dbReference>
<name>K1LJ10_CECL9</name>
<proteinExistence type="inferred from homology"/>
<comment type="caution">
    <text evidence="7">The sequence shown here is derived from an EMBL/GenBank/DDBJ whole genome shotgun (WGS) entry which is preliminary data.</text>
</comment>
<dbReference type="InterPro" id="IPR003783">
    <property type="entry name" value="Regulatory_RecX"/>
</dbReference>
<dbReference type="Proteomes" id="UP000004478">
    <property type="component" value="Unassembled WGS sequence"/>
</dbReference>
<feature type="domain" description="RecX second three-helical" evidence="5">
    <location>
        <begin position="86"/>
        <end position="125"/>
    </location>
</feature>
<evidence type="ECO:0000256" key="3">
    <source>
        <dbReference type="ARBA" id="ARBA00018111"/>
    </source>
</evidence>
<dbReference type="Gene3D" id="1.10.10.10">
    <property type="entry name" value="Winged helix-like DNA-binding domain superfamily/Winged helix DNA-binding domain"/>
    <property type="match status" value="2"/>
</dbReference>
<dbReference type="InterPro" id="IPR053925">
    <property type="entry name" value="RecX_HTH_3rd"/>
</dbReference>
<evidence type="ECO:0000256" key="2">
    <source>
        <dbReference type="ARBA" id="ARBA00009695"/>
    </source>
</evidence>
<evidence type="ECO:0000313" key="8">
    <source>
        <dbReference type="Proteomes" id="UP000004478"/>
    </source>
</evidence>
<comment type="subcellular location">
    <subcellularLocation>
        <location evidence="1">Cytoplasm</location>
    </subcellularLocation>
</comment>
<dbReference type="Pfam" id="PF02631">
    <property type="entry name" value="RecX_HTH2"/>
    <property type="match status" value="1"/>
</dbReference>
<dbReference type="GO" id="GO:0005737">
    <property type="term" value="C:cytoplasm"/>
    <property type="evidence" value="ECO:0007669"/>
    <property type="project" value="UniProtKB-SubCell"/>
</dbReference>
<accession>K1LJ10</accession>
<dbReference type="EMBL" id="AMGM01000011">
    <property type="protein sequence ID" value="EKB50248.1"/>
    <property type="molecule type" value="Genomic_DNA"/>
</dbReference>
<keyword evidence="4" id="KW-0963">Cytoplasm</keyword>
<reference evidence="7 8" key="1">
    <citation type="journal article" date="2012" name="J. Bacteriol.">
        <title>Draft Genome Sequence of Cecembia lonarensis Strain LW9T, Isolated from Lonar Lake, a Haloalkaline Lake in India.</title>
        <authorList>
            <person name="Shivaji S."/>
            <person name="Ara S."/>
            <person name="Singh A."/>
            <person name="Pinnaka A.K."/>
        </authorList>
    </citation>
    <scope>NUCLEOTIDE SEQUENCE [LARGE SCALE GENOMIC DNA]</scope>
    <source>
        <strain evidence="7 8">LW9</strain>
    </source>
</reference>
<dbReference type="GO" id="GO:0006282">
    <property type="term" value="P:regulation of DNA repair"/>
    <property type="evidence" value="ECO:0007669"/>
    <property type="project" value="InterPro"/>
</dbReference>
<evidence type="ECO:0000259" key="5">
    <source>
        <dbReference type="Pfam" id="PF02631"/>
    </source>
</evidence>
<dbReference type="InterPro" id="IPR053924">
    <property type="entry name" value="RecX_HTH_2nd"/>
</dbReference>
<protein>
    <recommendedName>
        <fullName evidence="3">Regulatory protein RecX</fullName>
    </recommendedName>
</protein>
<keyword evidence="8" id="KW-1185">Reference proteome</keyword>
<evidence type="ECO:0000256" key="1">
    <source>
        <dbReference type="ARBA" id="ARBA00004496"/>
    </source>
</evidence>
<sequence>MYLKKITIAVTLWSKIHKMSYARKDYGAEHTKKPWSLAEAKVKIAAYCAYQERCQEEVRTKLAERGIFGAEGEDLIATLITEGFLNEERFACAFVRGKFGLKKWGRNKILMELKMKKVSPNCIKAGMKEIDQDEYWEVLLRLASKKWETLKETVLIKKKYKLQQYLIGRGFEPDLVQMAIQEMI</sequence>
<dbReference type="InterPro" id="IPR036388">
    <property type="entry name" value="WH-like_DNA-bd_sf"/>
</dbReference>
<dbReference type="PANTHER" id="PTHR33602:SF1">
    <property type="entry name" value="REGULATORY PROTEIN RECX FAMILY PROTEIN"/>
    <property type="match status" value="1"/>
</dbReference>
<comment type="similarity">
    <text evidence="2">Belongs to the RecX family.</text>
</comment>
<organism evidence="7 8">
    <name type="scientific">Cecembia lonarensis (strain CCUG 58316 / KCTC 22772 / LW9)</name>
    <dbReference type="NCBI Taxonomy" id="1225176"/>
    <lineage>
        <taxon>Bacteria</taxon>
        <taxon>Pseudomonadati</taxon>
        <taxon>Bacteroidota</taxon>
        <taxon>Cytophagia</taxon>
        <taxon>Cytophagales</taxon>
        <taxon>Cyclobacteriaceae</taxon>
        <taxon>Cecembia</taxon>
    </lineage>
</organism>
<dbReference type="AlphaFoldDB" id="K1LJ10"/>
<evidence type="ECO:0000259" key="6">
    <source>
        <dbReference type="Pfam" id="PF21981"/>
    </source>
</evidence>
<gene>
    <name evidence="7" type="ORF">B879_01105</name>
</gene>
<evidence type="ECO:0000256" key="4">
    <source>
        <dbReference type="ARBA" id="ARBA00022490"/>
    </source>
</evidence>
<evidence type="ECO:0000313" key="7">
    <source>
        <dbReference type="EMBL" id="EKB50248.1"/>
    </source>
</evidence>